<dbReference type="Pfam" id="PF26128">
    <property type="entry name" value="Gad2"/>
    <property type="match status" value="1"/>
</dbReference>
<dbReference type="GeneID" id="80518767"/>
<dbReference type="KEGG" id="vg:80518767"/>
<accession>A0A6N1NVI6</accession>
<reference evidence="2" key="1">
    <citation type="submission" date="2017-01" db="EMBL/GenBank/DDBJ databases">
        <authorList>
            <person name="Assis F.L."/>
            <person name="Abrahao J.S."/>
            <person name="Silva L."/>
            <person name="Khalil J.B."/>
            <person name="Rodrigues R."/>
            <person name="Silva L.S."/>
            <person name="Arantes T."/>
            <person name="Boratto P."/>
            <person name="Andrade M."/>
            <person name="Kroon E.G."/>
            <person name="Ribeiro B."/>
            <person name="Bergier I."/>
            <person name="Seligmann H."/>
            <person name="Ghigo E."/>
            <person name="Colson P."/>
            <person name="Levasseur A."/>
            <person name="Raoult D."/>
            <person name="Scola B.L."/>
        </authorList>
    </citation>
    <scope>NUCLEOTIDE SEQUENCE</scope>
    <source>
        <strain evidence="2">Soda lake</strain>
    </source>
</reference>
<evidence type="ECO:0000256" key="1">
    <source>
        <dbReference type="SAM" id="MobiDB-lite"/>
    </source>
</evidence>
<dbReference type="EMBL" id="KY523104">
    <property type="protein sequence ID" value="QKU35343.1"/>
    <property type="molecule type" value="Genomic_DNA"/>
</dbReference>
<protein>
    <recommendedName>
        <fullName evidence="3">Ankyrin repeat protein</fullName>
    </recommendedName>
</protein>
<sequence length="489" mass="57422">MTLIEKILAIDNEHRVVGVDGDLYTIDKLVSDLTLDYDTPTLCGNNYDKPNIFPINSKAAFKNKFNKNYPFLKNINMKNLLIAGGFVSNIIRGVKNYDSDIDFFVYGLTPEQATSRIKEWLLDIIKPKNPKENINNDEDENEDENDEDDDDNYNNDLKRTNKNNNTSNKNEEDIHKIGNYKLIRNKNSITVFLEDKEIKIQLIFRLYKTISEILHGFDLGSSAVGYDGSDVYFTSLGKFCHEYSCNIIDTTRRSTTYEYRLKKYFDRGFNIVLPKLNISELRTAYFKYNKMEICELPYFTFGYTKIIGNKIIVKEFFNQYKNSSDYDLEPMNPINVYYQSLKINIINLINDVDYFYYVSSHIDEENVDILNKPPRLTKGNIITFYDDIREKISKKHIDVSLIKTFITIEKVETIVSTMFDKNIDTKKYFDELIEKQKSWALSKLDKLLARDHNQIDWIVDNPGKQLTSSFNPIIEDESKWYSEKYYRSK</sequence>
<evidence type="ECO:0008006" key="3">
    <source>
        <dbReference type="Google" id="ProtNLM"/>
    </source>
</evidence>
<reference evidence="2" key="2">
    <citation type="journal article" date="2018" name="Nat. Commun.">
        <title>Tailed giant Tupanvirus possesses the most complete translational apparatus of the known virosphere.</title>
        <authorList>
            <person name="Abrahao J."/>
            <person name="Silva L."/>
            <person name="Silva L.S."/>
            <person name="Khalil J.Y.B."/>
            <person name="Rodrigues R."/>
            <person name="Arantes T."/>
            <person name="Assis F."/>
            <person name="Boratto P."/>
            <person name="Andrade M."/>
            <person name="Kroon E.G."/>
            <person name="Ribeiro B."/>
            <person name="Bergier I."/>
            <person name="Seligmann H."/>
            <person name="Ghigo E."/>
            <person name="Colson P."/>
            <person name="Levasseur A."/>
            <person name="Kroemer G."/>
            <person name="Raoult D."/>
            <person name="La Scola B."/>
        </authorList>
    </citation>
    <scope>NUCLEOTIDE SEQUENCE [LARGE SCALE GENOMIC DNA]</scope>
    <source>
        <strain evidence="2">Soda lake</strain>
    </source>
</reference>
<feature type="region of interest" description="Disordered" evidence="1">
    <location>
        <begin position="131"/>
        <end position="171"/>
    </location>
</feature>
<evidence type="ECO:0000313" key="2">
    <source>
        <dbReference type="EMBL" id="QKU35343.1"/>
    </source>
</evidence>
<dbReference type="RefSeq" id="YP_010782003.1">
    <property type="nucleotide sequence ID" value="NC_075039.1"/>
</dbReference>
<proteinExistence type="predicted"/>
<organism evidence="2">
    <name type="scientific">Tupanvirus soda lake</name>
    <dbReference type="NCBI Taxonomy" id="2126985"/>
    <lineage>
        <taxon>Viruses</taxon>
        <taxon>Varidnaviria</taxon>
        <taxon>Bamfordvirae</taxon>
        <taxon>Nucleocytoviricota</taxon>
        <taxon>Megaviricetes</taxon>
        <taxon>Imitervirales</taxon>
        <taxon>Mimiviridae</taxon>
        <taxon>Megamimivirinae</taxon>
        <taxon>Tupanvirus</taxon>
        <taxon>Tupanvirus salinum</taxon>
    </lineage>
</organism>
<name>A0A6N1NVI6_9VIRU</name>
<feature type="compositionally biased region" description="Acidic residues" evidence="1">
    <location>
        <begin position="135"/>
        <end position="153"/>
    </location>
</feature>